<keyword evidence="3" id="KW-1185">Reference proteome</keyword>
<feature type="transmembrane region" description="Helical" evidence="1">
    <location>
        <begin position="39"/>
        <end position="59"/>
    </location>
</feature>
<reference evidence="2 3" key="1">
    <citation type="journal article" date="2022" name="bioRxiv">
        <title>Ecology and evolution of chlamydial symbionts of arthropods.</title>
        <authorList>
            <person name="Halter T."/>
            <person name="Koestlbacher S."/>
            <person name="Collingro A."/>
            <person name="Sixt B.S."/>
            <person name="Toenshoff E.R."/>
            <person name="Hendrickx F."/>
            <person name="Kostanjsek R."/>
            <person name="Horn M."/>
        </authorList>
    </citation>
    <scope>NUCLEOTIDE SEQUENCE [LARGE SCALE GENOMIC DNA]</scope>
    <source>
        <strain evidence="2">W744xW776</strain>
    </source>
</reference>
<keyword evidence="1" id="KW-0472">Membrane</keyword>
<evidence type="ECO:0008006" key="4">
    <source>
        <dbReference type="Google" id="ProtNLM"/>
    </source>
</evidence>
<keyword evidence="1" id="KW-1133">Transmembrane helix</keyword>
<gene>
    <name evidence="2" type="ORF">RHABOEDO_001073</name>
</gene>
<feature type="transmembrane region" description="Helical" evidence="1">
    <location>
        <begin position="135"/>
        <end position="158"/>
    </location>
</feature>
<feature type="transmembrane region" description="Helical" evidence="1">
    <location>
        <begin position="6"/>
        <end position="27"/>
    </location>
</feature>
<evidence type="ECO:0000313" key="3">
    <source>
        <dbReference type="Proteomes" id="UP000826014"/>
    </source>
</evidence>
<name>A0ABX8V2X5_9BACT</name>
<sequence length="176" mass="20441">MASASLLYVFLVTLLCTLFSTAVYPQIHLIPFTAFFALLYLRTSLVSSLWITLGCGLLLDLINSDLRFGFYALNTCLTTFLLHRQKKHFFEEKLHSICLLTGLISASMTIFQWIFYCATHLECHLSWKLIFIDFILLPICDALAVFLWIYLPVILFIYSRKMNWKAMIGRNSLYKD</sequence>
<dbReference type="Proteomes" id="UP000826014">
    <property type="component" value="Chromosome"/>
</dbReference>
<evidence type="ECO:0000256" key="1">
    <source>
        <dbReference type="SAM" id="Phobius"/>
    </source>
</evidence>
<dbReference type="RefSeq" id="WP_215217762.1">
    <property type="nucleotide sequence ID" value="NZ_CP075587.1"/>
</dbReference>
<proteinExistence type="predicted"/>
<feature type="transmembrane region" description="Helical" evidence="1">
    <location>
        <begin position="94"/>
        <end position="115"/>
    </location>
</feature>
<dbReference type="EMBL" id="CP075587">
    <property type="protein sequence ID" value="QYF48847.1"/>
    <property type="molecule type" value="Genomic_DNA"/>
</dbReference>
<accession>A0ABX8V2X5</accession>
<keyword evidence="1" id="KW-0812">Transmembrane</keyword>
<protein>
    <recommendedName>
        <fullName evidence="4">Rod shape-determining protein MreD</fullName>
    </recommendedName>
</protein>
<evidence type="ECO:0000313" key="2">
    <source>
        <dbReference type="EMBL" id="QYF48847.1"/>
    </source>
</evidence>
<organism evidence="2 3">
    <name type="scientific">Candidatus Rhabdochlamydia oedothoracis</name>
    <dbReference type="NCBI Taxonomy" id="2720720"/>
    <lineage>
        <taxon>Bacteria</taxon>
        <taxon>Pseudomonadati</taxon>
        <taxon>Chlamydiota</taxon>
        <taxon>Chlamydiia</taxon>
        <taxon>Parachlamydiales</taxon>
        <taxon>Candidatus Rhabdochlamydiaceae</taxon>
        <taxon>Candidatus Rhabdochlamydia</taxon>
    </lineage>
</organism>